<dbReference type="RefSeq" id="WP_270129423.1">
    <property type="nucleotide sequence ID" value="NZ_CP115397.1"/>
</dbReference>
<evidence type="ECO:0000256" key="2">
    <source>
        <dbReference type="PROSITE-ProRule" id="PRU00169"/>
    </source>
</evidence>
<keyword evidence="2" id="KW-0597">Phosphoprotein</keyword>
<keyword evidence="4" id="KW-0614">Plasmid</keyword>
<dbReference type="InterPro" id="IPR039420">
    <property type="entry name" value="WalR-like"/>
</dbReference>
<evidence type="ECO:0000313" key="4">
    <source>
        <dbReference type="EMBL" id="WBO86753.1"/>
    </source>
</evidence>
<dbReference type="InterPro" id="IPR007492">
    <property type="entry name" value="LytTR_DNA-bd_dom"/>
</dbReference>
<dbReference type="PROSITE" id="PS50110">
    <property type="entry name" value="RESPONSE_REGULATORY"/>
    <property type="match status" value="1"/>
</dbReference>
<gene>
    <name evidence="4" type="ORF">O9Z63_20950</name>
</gene>
<proteinExistence type="predicted"/>
<dbReference type="PANTHER" id="PTHR48111">
    <property type="entry name" value="REGULATOR OF RPOS"/>
    <property type="match status" value="1"/>
</dbReference>
<keyword evidence="5" id="KW-1185">Reference proteome</keyword>
<dbReference type="SMART" id="SM00448">
    <property type="entry name" value="REC"/>
    <property type="match status" value="1"/>
</dbReference>
<sequence length="262" mass="28974">MEPKINLLVVEDEALIAENLRLSLEDLGYHVSTICYTFAEAERALTAPTLPADLVLLDINLSSADPARSGLALGQLLQERQGPPFLFLTAYSDLDTIREATRLRPSGYLIKPVNNATLFAAIQTALENHQRHQQALPPGPAEVTAKETATGGPPDFFFVKLGDRTHRLLWAEVSALEAGKNYVTLRTAAYKSGYPIRGSLTYVLEQLVPAALRPQFLRVSRSMCLNVAYLTGFDQEYLYCGDHRYENTPTGQALVQAALRQR</sequence>
<evidence type="ECO:0000259" key="3">
    <source>
        <dbReference type="PROSITE" id="PS50110"/>
    </source>
</evidence>
<dbReference type="Gene3D" id="2.40.50.1020">
    <property type="entry name" value="LytTr DNA-binding domain"/>
    <property type="match status" value="1"/>
</dbReference>
<dbReference type="PANTHER" id="PTHR48111:SF69">
    <property type="entry name" value="RESPONSE REGULATOR RECEIVER"/>
    <property type="match status" value="1"/>
</dbReference>
<dbReference type="InterPro" id="IPR011006">
    <property type="entry name" value="CheY-like_superfamily"/>
</dbReference>
<accession>A0ABY7PUY8</accession>
<feature type="domain" description="Response regulatory" evidence="3">
    <location>
        <begin position="6"/>
        <end position="126"/>
    </location>
</feature>
<feature type="modified residue" description="4-aspartylphosphate" evidence="2">
    <location>
        <position position="58"/>
    </location>
</feature>
<evidence type="ECO:0000256" key="1">
    <source>
        <dbReference type="ARBA" id="ARBA00023125"/>
    </source>
</evidence>
<keyword evidence="1" id="KW-0238">DNA-binding</keyword>
<dbReference type="InterPro" id="IPR001789">
    <property type="entry name" value="Sig_transdc_resp-reg_receiver"/>
</dbReference>
<dbReference type="Pfam" id="PF00072">
    <property type="entry name" value="Response_reg"/>
    <property type="match status" value="1"/>
</dbReference>
<dbReference type="SUPFAM" id="SSF52172">
    <property type="entry name" value="CheY-like"/>
    <property type="match status" value="1"/>
</dbReference>
<evidence type="ECO:0000313" key="5">
    <source>
        <dbReference type="Proteomes" id="UP001211872"/>
    </source>
</evidence>
<dbReference type="Proteomes" id="UP001211872">
    <property type="component" value="Plasmid unnamed2"/>
</dbReference>
<reference evidence="4 5" key="1">
    <citation type="journal article" date="2011" name="Int. J. Syst. Evol. Microbiol.">
        <title>Hymenobacter yonginensis sp. nov., isolated from a mesotrophic artificial lake.</title>
        <authorList>
            <person name="Joung Y."/>
            <person name="Cho S.H."/>
            <person name="Kim H."/>
            <person name="Kim S.B."/>
            <person name="Joh K."/>
        </authorList>
    </citation>
    <scope>NUCLEOTIDE SEQUENCE [LARGE SCALE GENOMIC DNA]</scope>
    <source>
        <strain evidence="4 5">KCTC 22745</strain>
    </source>
</reference>
<dbReference type="Pfam" id="PF04397">
    <property type="entry name" value="LytTR"/>
    <property type="match status" value="1"/>
</dbReference>
<dbReference type="Gene3D" id="3.40.50.2300">
    <property type="match status" value="1"/>
</dbReference>
<dbReference type="EMBL" id="CP115397">
    <property type="protein sequence ID" value="WBO86753.1"/>
    <property type="molecule type" value="Genomic_DNA"/>
</dbReference>
<name>A0ABY7PUY8_9BACT</name>
<organism evidence="4 5">
    <name type="scientific">Hymenobacter yonginensis</name>
    <dbReference type="NCBI Taxonomy" id="748197"/>
    <lineage>
        <taxon>Bacteria</taxon>
        <taxon>Pseudomonadati</taxon>
        <taxon>Bacteroidota</taxon>
        <taxon>Cytophagia</taxon>
        <taxon>Cytophagales</taxon>
        <taxon>Hymenobacteraceae</taxon>
        <taxon>Hymenobacter</taxon>
    </lineage>
</organism>
<dbReference type="SMART" id="SM00850">
    <property type="entry name" value="LytTR"/>
    <property type="match status" value="1"/>
</dbReference>
<protein>
    <submittedName>
        <fullName evidence="4">Response regulator transcription factor</fullName>
    </submittedName>
</protein>
<geneLocation type="plasmid" evidence="4 5">
    <name>unnamed2</name>
</geneLocation>